<dbReference type="PANTHER" id="PTHR37852">
    <property type="entry name" value="YALI0B21208P"/>
    <property type="match status" value="1"/>
</dbReference>
<organism evidence="1 2">
    <name type="scientific">Apodospora peruviana</name>
    <dbReference type="NCBI Taxonomy" id="516989"/>
    <lineage>
        <taxon>Eukaryota</taxon>
        <taxon>Fungi</taxon>
        <taxon>Dikarya</taxon>
        <taxon>Ascomycota</taxon>
        <taxon>Pezizomycotina</taxon>
        <taxon>Sordariomycetes</taxon>
        <taxon>Sordariomycetidae</taxon>
        <taxon>Sordariales</taxon>
        <taxon>Lasiosphaeriaceae</taxon>
        <taxon>Apodospora</taxon>
    </lineage>
</organism>
<evidence type="ECO:0000313" key="2">
    <source>
        <dbReference type="Proteomes" id="UP001283341"/>
    </source>
</evidence>
<dbReference type="EMBL" id="JAUEDM010000001">
    <property type="protein sequence ID" value="KAK3328743.1"/>
    <property type="molecule type" value="Genomic_DNA"/>
</dbReference>
<protein>
    <submittedName>
        <fullName evidence="1">Uncharacterized protein</fullName>
    </submittedName>
</protein>
<dbReference type="Proteomes" id="UP001283341">
    <property type="component" value="Unassembled WGS sequence"/>
</dbReference>
<name>A0AAE0MEG1_9PEZI</name>
<reference evidence="1" key="1">
    <citation type="journal article" date="2023" name="Mol. Phylogenet. Evol.">
        <title>Genome-scale phylogeny and comparative genomics of the fungal order Sordariales.</title>
        <authorList>
            <person name="Hensen N."/>
            <person name="Bonometti L."/>
            <person name="Westerberg I."/>
            <person name="Brannstrom I.O."/>
            <person name="Guillou S."/>
            <person name="Cros-Aarteil S."/>
            <person name="Calhoun S."/>
            <person name="Haridas S."/>
            <person name="Kuo A."/>
            <person name="Mondo S."/>
            <person name="Pangilinan J."/>
            <person name="Riley R."/>
            <person name="LaButti K."/>
            <person name="Andreopoulos B."/>
            <person name="Lipzen A."/>
            <person name="Chen C."/>
            <person name="Yan M."/>
            <person name="Daum C."/>
            <person name="Ng V."/>
            <person name="Clum A."/>
            <person name="Steindorff A."/>
            <person name="Ohm R.A."/>
            <person name="Martin F."/>
            <person name="Silar P."/>
            <person name="Natvig D.O."/>
            <person name="Lalanne C."/>
            <person name="Gautier V."/>
            <person name="Ament-Velasquez S.L."/>
            <person name="Kruys A."/>
            <person name="Hutchinson M.I."/>
            <person name="Powell A.J."/>
            <person name="Barry K."/>
            <person name="Miller A.N."/>
            <person name="Grigoriev I.V."/>
            <person name="Debuchy R."/>
            <person name="Gladieux P."/>
            <person name="Hiltunen Thoren M."/>
            <person name="Johannesson H."/>
        </authorList>
    </citation>
    <scope>NUCLEOTIDE SEQUENCE</scope>
    <source>
        <strain evidence="1">CBS 118394</strain>
    </source>
</reference>
<reference evidence="1" key="2">
    <citation type="submission" date="2023-06" db="EMBL/GenBank/DDBJ databases">
        <authorList>
            <consortium name="Lawrence Berkeley National Laboratory"/>
            <person name="Haridas S."/>
            <person name="Hensen N."/>
            <person name="Bonometti L."/>
            <person name="Westerberg I."/>
            <person name="Brannstrom I.O."/>
            <person name="Guillou S."/>
            <person name="Cros-Aarteil S."/>
            <person name="Calhoun S."/>
            <person name="Kuo A."/>
            <person name="Mondo S."/>
            <person name="Pangilinan J."/>
            <person name="Riley R."/>
            <person name="Labutti K."/>
            <person name="Andreopoulos B."/>
            <person name="Lipzen A."/>
            <person name="Chen C."/>
            <person name="Yanf M."/>
            <person name="Daum C."/>
            <person name="Ng V."/>
            <person name="Clum A."/>
            <person name="Steindorff A."/>
            <person name="Ohm R."/>
            <person name="Martin F."/>
            <person name="Silar P."/>
            <person name="Natvig D."/>
            <person name="Lalanne C."/>
            <person name="Gautier V."/>
            <person name="Ament-Velasquez S.L."/>
            <person name="Kruys A."/>
            <person name="Hutchinson M.I."/>
            <person name="Powell A.J."/>
            <person name="Barry K."/>
            <person name="Miller A.N."/>
            <person name="Grigoriev I.V."/>
            <person name="Debuchy R."/>
            <person name="Gladieux P."/>
            <person name="Thoren M.H."/>
            <person name="Johannesson H."/>
        </authorList>
    </citation>
    <scope>NUCLEOTIDE SEQUENCE</scope>
    <source>
        <strain evidence="1">CBS 118394</strain>
    </source>
</reference>
<gene>
    <name evidence="1" type="ORF">B0H66DRAFT_526145</name>
</gene>
<dbReference type="AlphaFoldDB" id="A0AAE0MEG1"/>
<proteinExistence type="predicted"/>
<sequence length="217" mass="24137">MATEEEKTPWKTLPGREPIRTGMSKEEFDEARQNARLSIPAGIRIPLSAGLAFFVGLCLGSTQGSRMAGLRFRAEHAHKLPSSMTGWYLYHKSKNYHVAYGGIREGLRMGRKVSIWTTAMFGIEHMFDCYRGSADLFNTVTASVTVAGCFSLWNRFSLPMAARTTKTALIVGTIYGGLQDLLGYAKGRPIGYVEAFNRRFRPHAVTADHRRPIQSAS</sequence>
<comment type="caution">
    <text evidence="1">The sequence shown here is derived from an EMBL/GenBank/DDBJ whole genome shotgun (WGS) entry which is preliminary data.</text>
</comment>
<dbReference type="PANTHER" id="PTHR37852:SF1">
    <property type="entry name" value="HIG1 DOMAIN-CONTAINING PROTEIN"/>
    <property type="match status" value="1"/>
</dbReference>
<evidence type="ECO:0000313" key="1">
    <source>
        <dbReference type="EMBL" id="KAK3328743.1"/>
    </source>
</evidence>
<keyword evidence="2" id="KW-1185">Reference proteome</keyword>
<accession>A0AAE0MEG1</accession>